<dbReference type="PROSITE" id="PS00108">
    <property type="entry name" value="PROTEIN_KINASE_ST"/>
    <property type="match status" value="1"/>
</dbReference>
<feature type="compositionally biased region" description="Low complexity" evidence="12">
    <location>
        <begin position="366"/>
        <end position="386"/>
    </location>
</feature>
<protein>
    <recommendedName>
        <fullName evidence="2">dual-specificity kinase</fullName>
        <ecNumber evidence="2">2.7.12.1</ecNumber>
    </recommendedName>
</protein>
<feature type="compositionally biased region" description="Low complexity" evidence="12">
    <location>
        <begin position="555"/>
        <end position="567"/>
    </location>
</feature>
<evidence type="ECO:0000256" key="7">
    <source>
        <dbReference type="ARBA" id="ARBA00022840"/>
    </source>
</evidence>
<keyword evidence="5 11" id="KW-0547">Nucleotide-binding</keyword>
<dbReference type="InParanoid" id="A0A2T3B4M5"/>
<dbReference type="GO" id="GO:0004674">
    <property type="term" value="F:protein serine/threonine kinase activity"/>
    <property type="evidence" value="ECO:0007669"/>
    <property type="project" value="UniProtKB-KW"/>
</dbReference>
<reference evidence="14 15" key="1">
    <citation type="journal article" date="2018" name="New Phytol.">
        <title>Comparative genomics and transcriptomics depict ericoid mycorrhizal fungi as versatile saprotrophs and plant mutualists.</title>
        <authorList>
            <person name="Martino E."/>
            <person name="Morin E."/>
            <person name="Grelet G.A."/>
            <person name="Kuo A."/>
            <person name="Kohler A."/>
            <person name="Daghino S."/>
            <person name="Barry K.W."/>
            <person name="Cichocki N."/>
            <person name="Clum A."/>
            <person name="Dockter R.B."/>
            <person name="Hainaut M."/>
            <person name="Kuo R.C."/>
            <person name="LaButti K."/>
            <person name="Lindahl B.D."/>
            <person name="Lindquist E.A."/>
            <person name="Lipzen A."/>
            <person name="Khouja H.R."/>
            <person name="Magnuson J."/>
            <person name="Murat C."/>
            <person name="Ohm R.A."/>
            <person name="Singer S.W."/>
            <person name="Spatafora J.W."/>
            <person name="Wang M."/>
            <person name="Veneault-Fourrey C."/>
            <person name="Henrissat B."/>
            <person name="Grigoriev I.V."/>
            <person name="Martin F.M."/>
            <person name="Perotto S."/>
        </authorList>
    </citation>
    <scope>NUCLEOTIDE SEQUENCE [LARGE SCALE GENOMIC DNA]</scope>
    <source>
        <strain evidence="14 15">ATCC 22711</strain>
    </source>
</reference>
<dbReference type="RefSeq" id="XP_024721864.1">
    <property type="nucleotide sequence ID" value="XM_024861779.1"/>
</dbReference>
<dbReference type="GO" id="GO:0005856">
    <property type="term" value="C:cytoskeleton"/>
    <property type="evidence" value="ECO:0007669"/>
    <property type="project" value="TreeGrafter"/>
</dbReference>
<comment type="catalytic activity">
    <reaction evidence="10">
        <text>L-tyrosyl-[protein] + ATP = O-phospho-L-tyrosyl-[protein] + ADP + H(+)</text>
        <dbReference type="Rhea" id="RHEA:10596"/>
        <dbReference type="Rhea" id="RHEA-COMP:10136"/>
        <dbReference type="Rhea" id="RHEA-COMP:20101"/>
        <dbReference type="ChEBI" id="CHEBI:15378"/>
        <dbReference type="ChEBI" id="CHEBI:30616"/>
        <dbReference type="ChEBI" id="CHEBI:46858"/>
        <dbReference type="ChEBI" id="CHEBI:61978"/>
        <dbReference type="ChEBI" id="CHEBI:456216"/>
        <dbReference type="EC" id="2.7.12.1"/>
    </reaction>
</comment>
<evidence type="ECO:0000259" key="13">
    <source>
        <dbReference type="PROSITE" id="PS50011"/>
    </source>
</evidence>
<feature type="compositionally biased region" description="Polar residues" evidence="12">
    <location>
        <begin position="648"/>
        <end position="659"/>
    </location>
</feature>
<keyword evidence="3" id="KW-0723">Serine/threonine-protein kinase</keyword>
<dbReference type="PROSITE" id="PS00107">
    <property type="entry name" value="PROTEIN_KINASE_ATP"/>
    <property type="match status" value="1"/>
</dbReference>
<dbReference type="InterPro" id="IPR011009">
    <property type="entry name" value="Kinase-like_dom_sf"/>
</dbReference>
<feature type="compositionally biased region" description="Pro residues" evidence="12">
    <location>
        <begin position="345"/>
        <end position="358"/>
    </location>
</feature>
<feature type="compositionally biased region" description="Basic and acidic residues" evidence="12">
    <location>
        <begin position="576"/>
        <end position="587"/>
    </location>
</feature>
<dbReference type="InterPro" id="IPR050494">
    <property type="entry name" value="Ser_Thr_dual-spec_kinase"/>
</dbReference>
<evidence type="ECO:0000256" key="3">
    <source>
        <dbReference type="ARBA" id="ARBA00022527"/>
    </source>
</evidence>
<dbReference type="SUPFAM" id="SSF56112">
    <property type="entry name" value="Protein kinase-like (PK-like)"/>
    <property type="match status" value="1"/>
</dbReference>
<feature type="binding site" evidence="11">
    <location>
        <position position="999"/>
    </location>
    <ligand>
        <name>ATP</name>
        <dbReference type="ChEBI" id="CHEBI:30616"/>
    </ligand>
</feature>
<dbReference type="SMART" id="SM00220">
    <property type="entry name" value="S_TKc"/>
    <property type="match status" value="1"/>
</dbReference>
<feature type="compositionally biased region" description="Low complexity" evidence="12">
    <location>
        <begin position="132"/>
        <end position="151"/>
    </location>
</feature>
<feature type="compositionally biased region" description="Polar residues" evidence="12">
    <location>
        <begin position="17"/>
        <end position="26"/>
    </location>
</feature>
<comment type="catalytic activity">
    <reaction evidence="8">
        <text>L-seryl-[protein] + ATP = O-phospho-L-seryl-[protein] + ADP + H(+)</text>
        <dbReference type="Rhea" id="RHEA:17989"/>
        <dbReference type="Rhea" id="RHEA-COMP:9863"/>
        <dbReference type="Rhea" id="RHEA-COMP:11604"/>
        <dbReference type="ChEBI" id="CHEBI:15378"/>
        <dbReference type="ChEBI" id="CHEBI:29999"/>
        <dbReference type="ChEBI" id="CHEBI:30616"/>
        <dbReference type="ChEBI" id="CHEBI:83421"/>
        <dbReference type="ChEBI" id="CHEBI:456216"/>
        <dbReference type="EC" id="2.7.12.1"/>
    </reaction>
</comment>
<dbReference type="Gene3D" id="3.30.10.30">
    <property type="entry name" value="DYRK"/>
    <property type="match status" value="1"/>
</dbReference>
<feature type="region of interest" description="Disordered" evidence="12">
    <location>
        <begin position="455"/>
        <end position="525"/>
    </location>
</feature>
<evidence type="ECO:0000256" key="2">
    <source>
        <dbReference type="ARBA" id="ARBA00013203"/>
    </source>
</evidence>
<evidence type="ECO:0000256" key="4">
    <source>
        <dbReference type="ARBA" id="ARBA00022679"/>
    </source>
</evidence>
<organism evidence="14 15">
    <name type="scientific">Amorphotheca resinae ATCC 22711</name>
    <dbReference type="NCBI Taxonomy" id="857342"/>
    <lineage>
        <taxon>Eukaryota</taxon>
        <taxon>Fungi</taxon>
        <taxon>Dikarya</taxon>
        <taxon>Ascomycota</taxon>
        <taxon>Pezizomycotina</taxon>
        <taxon>Leotiomycetes</taxon>
        <taxon>Helotiales</taxon>
        <taxon>Amorphothecaceae</taxon>
        <taxon>Amorphotheca</taxon>
    </lineage>
</organism>
<dbReference type="InterPro" id="IPR008271">
    <property type="entry name" value="Ser/Thr_kinase_AS"/>
</dbReference>
<dbReference type="OrthoDB" id="9332038at2759"/>
<evidence type="ECO:0000256" key="12">
    <source>
        <dbReference type="SAM" id="MobiDB-lite"/>
    </source>
</evidence>
<dbReference type="FunFam" id="1.10.510.10:FF:000112">
    <property type="entry name" value="Putative dual specificity tyrosine-phosphorylation-regulated kinase 2"/>
    <property type="match status" value="1"/>
</dbReference>
<feature type="compositionally biased region" description="Polar residues" evidence="12">
    <location>
        <begin position="36"/>
        <end position="50"/>
    </location>
</feature>
<feature type="region of interest" description="Disordered" evidence="12">
    <location>
        <begin position="736"/>
        <end position="833"/>
    </location>
</feature>
<evidence type="ECO:0000256" key="5">
    <source>
        <dbReference type="ARBA" id="ARBA00022741"/>
    </source>
</evidence>
<evidence type="ECO:0000313" key="15">
    <source>
        <dbReference type="Proteomes" id="UP000241818"/>
    </source>
</evidence>
<evidence type="ECO:0000256" key="1">
    <source>
        <dbReference type="ARBA" id="ARBA00008867"/>
    </source>
</evidence>
<proteinExistence type="inferred from homology"/>
<keyword evidence="15" id="KW-1185">Reference proteome</keyword>
<dbReference type="Gene3D" id="1.10.510.10">
    <property type="entry name" value="Transferase(Phosphotransferase) domain 1"/>
    <property type="match status" value="1"/>
</dbReference>
<keyword evidence="7 11" id="KW-0067">ATP-binding</keyword>
<evidence type="ECO:0000256" key="9">
    <source>
        <dbReference type="ARBA" id="ARBA00049308"/>
    </source>
</evidence>
<dbReference type="InterPro" id="IPR000719">
    <property type="entry name" value="Prot_kinase_dom"/>
</dbReference>
<dbReference type="PANTHER" id="PTHR24058:SF22">
    <property type="entry name" value="DUAL SPECIFICITY TYROSINE-PHOSPHORYLATION-REGULATED KINASE 4"/>
    <property type="match status" value="1"/>
</dbReference>
<feature type="region of interest" description="Disordered" evidence="12">
    <location>
        <begin position="1316"/>
        <end position="1376"/>
    </location>
</feature>
<gene>
    <name evidence="14" type="ORF">M430DRAFT_120530</name>
</gene>
<evidence type="ECO:0000256" key="8">
    <source>
        <dbReference type="ARBA" id="ARBA00049003"/>
    </source>
</evidence>
<dbReference type="Pfam" id="PF00069">
    <property type="entry name" value="Pkinase"/>
    <property type="match status" value="1"/>
</dbReference>
<dbReference type="GO" id="GO:0004712">
    <property type="term" value="F:protein serine/threonine/tyrosine kinase activity"/>
    <property type="evidence" value="ECO:0007669"/>
    <property type="project" value="UniProtKB-EC"/>
</dbReference>
<feature type="region of interest" description="Disordered" evidence="12">
    <location>
        <begin position="540"/>
        <end position="717"/>
    </location>
</feature>
<dbReference type="PANTHER" id="PTHR24058">
    <property type="entry name" value="DUAL SPECIFICITY PROTEIN KINASE"/>
    <property type="match status" value="1"/>
</dbReference>
<evidence type="ECO:0000256" key="11">
    <source>
        <dbReference type="PROSITE-ProRule" id="PRU10141"/>
    </source>
</evidence>
<feature type="region of interest" description="Disordered" evidence="12">
    <location>
        <begin position="252"/>
        <end position="279"/>
    </location>
</feature>
<feature type="compositionally biased region" description="Basic and acidic residues" evidence="12">
    <location>
        <begin position="475"/>
        <end position="488"/>
    </location>
</feature>
<dbReference type="Proteomes" id="UP000241818">
    <property type="component" value="Unassembled WGS sequence"/>
</dbReference>
<feature type="compositionally biased region" description="Polar residues" evidence="12">
    <location>
        <begin position="58"/>
        <end position="82"/>
    </location>
</feature>
<keyword evidence="6" id="KW-0418">Kinase</keyword>
<comment type="catalytic activity">
    <reaction evidence="9">
        <text>L-threonyl-[protein] + ATP = O-phospho-L-threonyl-[protein] + ADP + H(+)</text>
        <dbReference type="Rhea" id="RHEA:46608"/>
        <dbReference type="Rhea" id="RHEA-COMP:11060"/>
        <dbReference type="Rhea" id="RHEA-COMP:11605"/>
        <dbReference type="ChEBI" id="CHEBI:15378"/>
        <dbReference type="ChEBI" id="CHEBI:30013"/>
        <dbReference type="ChEBI" id="CHEBI:30616"/>
        <dbReference type="ChEBI" id="CHEBI:61977"/>
        <dbReference type="ChEBI" id="CHEBI:456216"/>
        <dbReference type="EC" id="2.7.12.1"/>
    </reaction>
</comment>
<accession>A0A2T3B4M5</accession>
<evidence type="ECO:0000313" key="14">
    <source>
        <dbReference type="EMBL" id="PSS20594.1"/>
    </source>
</evidence>
<dbReference type="CDD" id="cd14210">
    <property type="entry name" value="PKc_DYRK"/>
    <property type="match status" value="1"/>
</dbReference>
<feature type="compositionally biased region" description="Polar residues" evidence="12">
    <location>
        <begin position="754"/>
        <end position="777"/>
    </location>
</feature>
<feature type="compositionally biased region" description="Polar residues" evidence="12">
    <location>
        <begin position="258"/>
        <end position="273"/>
    </location>
</feature>
<dbReference type="GeneID" id="36569860"/>
<dbReference type="GO" id="GO:0005524">
    <property type="term" value="F:ATP binding"/>
    <property type="evidence" value="ECO:0007669"/>
    <property type="project" value="UniProtKB-UniRule"/>
</dbReference>
<dbReference type="EMBL" id="KZ679010">
    <property type="protein sequence ID" value="PSS20594.1"/>
    <property type="molecule type" value="Genomic_DNA"/>
</dbReference>
<feature type="compositionally biased region" description="Polar residues" evidence="12">
    <location>
        <begin position="492"/>
        <end position="507"/>
    </location>
</feature>
<comment type="similarity">
    <text evidence="1">Belongs to the protein kinase superfamily. CMGC Ser/Thr protein kinase family. MNB/DYRK subfamily.</text>
</comment>
<dbReference type="Gene3D" id="3.30.200.20">
    <property type="entry name" value="Phosphorylase Kinase, domain 1"/>
    <property type="match status" value="1"/>
</dbReference>
<feature type="region of interest" description="Disordered" evidence="12">
    <location>
        <begin position="339"/>
        <end position="437"/>
    </location>
</feature>
<dbReference type="InterPro" id="IPR017441">
    <property type="entry name" value="Protein_kinase_ATP_BS"/>
</dbReference>
<feature type="compositionally biased region" description="Low complexity" evidence="12">
    <location>
        <begin position="460"/>
        <end position="471"/>
    </location>
</feature>
<feature type="compositionally biased region" description="Low complexity" evidence="12">
    <location>
        <begin position="590"/>
        <end position="620"/>
    </location>
</feature>
<evidence type="ECO:0000256" key="10">
    <source>
        <dbReference type="ARBA" id="ARBA00051680"/>
    </source>
</evidence>
<evidence type="ECO:0000256" key="6">
    <source>
        <dbReference type="ARBA" id="ARBA00022777"/>
    </source>
</evidence>
<dbReference type="PROSITE" id="PS50011">
    <property type="entry name" value="PROTEIN_KINASE_DOM"/>
    <property type="match status" value="1"/>
</dbReference>
<feature type="compositionally biased region" description="Basic and acidic residues" evidence="12">
    <location>
        <begin position="809"/>
        <end position="820"/>
    </location>
</feature>
<dbReference type="GO" id="GO:0005737">
    <property type="term" value="C:cytoplasm"/>
    <property type="evidence" value="ECO:0007669"/>
    <property type="project" value="TreeGrafter"/>
</dbReference>
<sequence length="1394" mass="152063">MIREMTAPPVPRPGFSPTKSLENSDPATRPRVPTGRNPTLNSSGRNSHNLLSFGAIDDNTSGSSNFLPSPSFDDLQSSISNDIHNRFPAPGGHNKIIGGIRQVEPMDASSNEGRGTATVKAVSGPRPLRSGSIVRRQSTSTRQSSISSTTSGGSGPMDPPTAHLAARTRRQSQYPPLSGSGAANGPFKNPRKSIGPGVVDSDYSRPEQRRRPSLVSNSSAQGLADAAGSTRLNIGNGGNYEGAQRLTVSRAAKAKSLQPPSRQGQAHLTVSTPEHSRSLSFAGRAPVRVNGQGTSTPSFSAKRVSVMPGMLQGAHATGLGARTVSPTDARRAKRLSVLQTAPPLKNAPPIPNTPPTPQPDTRRSSRSPSMLPRKTSVTPSSSRTTPDINRSLQPRAPQPVASSRLPTPKARGVHSAAGNNEEEEVPPVPAIPKAYESPKDSNVEAAFFNRRKSSMPFDASSINSTSTNSLSGRGSAREPIRSERESKPRQPVSHSSTSDVDQQNNATPIKKKNLQPLRLPPLNLLPLSTPTTAKIAALQETSLSDGQTTPPPRRAAPTTPSTPMTASKASFLFRNRPGEKGETDTQHVRSNSSIRHVRSESSSQIYASSSESSKPISINSRTARQTVSPFVSSSLPKHNGEHSYMPRSKTSGDFTNMDTSLDIRPARLTGPRAQKVNKPSKTETPPAPEISSPEELATPSSGTSIRRKLSLSWKRNTSKSNISISHAASERDLEYAPQPPKHENMPPPKLPASATMNNLNTVTVPSPSLSIKSTTYLDSKRRKSSASSITLPNGHDRTRSDSWGVNGSPKRDPNESKPEKPAVPPASARTSSSALHRMLNTKPSVNNMSAARTTDPWTMDLDKDDLIAEEEMRKLGSKRKETEVAARQLDALRKRATPKERVSPQQAIQMANLNIYERGEIVDYKDIYFCGTSTAPKHVGELSADATNFGFDDERGDYSIVLGDHLLYRYEVIDLLGKGSFGQVVRCIDHKTGGLVAIKIIRNKKRFHQQALVEVNILKKLREWDPQNKHSMVNFTQSFYFRGHLCISTELLDMNLYELIKSNAFRGFSLKIVRRFTKQLLSSLVLLKQHKVIHCDLKPENVLLAHPLHSEIKVIDFGSSCFENEKVYTYIQSRFYRSPEVILGMTYGMPIDMWSLGCILAELYTGVPIFPGENEQEQLACIMEVFGPPEKHLIEKSSRKKLFFDSLGKPRLTVSSKGRRRRPSSKTLQQVLKCDDEAFLDFLARCLRWDPDRRMKPEEAIRHEFLTGQKSSMAPMRMNPRNESPIKRHNTITVPANANRPLPEPPANTLKINATVRTRENSGPSPTKNPPAPARRTSNINGLSNTTGTRRTSTGISASTGPGASSLPRVTTRSVSARQEIAATGATAAMSRRA</sequence>
<feature type="compositionally biased region" description="Low complexity" evidence="12">
    <location>
        <begin position="1342"/>
        <end position="1361"/>
    </location>
</feature>
<feature type="compositionally biased region" description="Polar residues" evidence="12">
    <location>
        <begin position="621"/>
        <end position="636"/>
    </location>
</feature>
<dbReference type="EC" id="2.7.12.1" evidence="2"/>
<feature type="region of interest" description="Disordered" evidence="12">
    <location>
        <begin position="1"/>
        <end position="238"/>
    </location>
</feature>
<keyword evidence="4" id="KW-0808">Transferase</keyword>
<feature type="domain" description="Protein kinase" evidence="13">
    <location>
        <begin position="970"/>
        <end position="1266"/>
    </location>
</feature>
<dbReference type="InterPro" id="IPR042521">
    <property type="entry name" value="DYRK"/>
</dbReference>
<dbReference type="STRING" id="857342.A0A2T3B4M5"/>
<feature type="compositionally biased region" description="Low complexity" evidence="12">
    <location>
        <begin position="514"/>
        <end position="525"/>
    </location>
</feature>
<name>A0A2T3B4M5_AMORE</name>
<feature type="compositionally biased region" description="Polar residues" evidence="12">
    <location>
        <begin position="1316"/>
        <end position="1326"/>
    </location>
</feature>